<evidence type="ECO:0000313" key="1">
    <source>
        <dbReference type="EMBL" id="OUB46040.1"/>
    </source>
</evidence>
<protein>
    <submittedName>
        <fullName evidence="1">Transcriptional regulator</fullName>
    </submittedName>
</protein>
<name>A0A9X6LIK0_BACTU</name>
<dbReference type="InterPro" id="IPR010982">
    <property type="entry name" value="Lambda_DNA-bd_dom_sf"/>
</dbReference>
<dbReference type="SUPFAM" id="SSF47413">
    <property type="entry name" value="lambda repressor-like DNA-binding domains"/>
    <property type="match status" value="1"/>
</dbReference>
<dbReference type="Gene3D" id="1.10.260.40">
    <property type="entry name" value="lambda repressor-like DNA-binding domains"/>
    <property type="match status" value="1"/>
</dbReference>
<dbReference type="GO" id="GO:0003677">
    <property type="term" value="F:DNA binding"/>
    <property type="evidence" value="ECO:0007669"/>
    <property type="project" value="InterPro"/>
</dbReference>
<dbReference type="EMBL" id="MOOP01000109">
    <property type="protein sequence ID" value="OUB46040.1"/>
    <property type="molecule type" value="Genomic_DNA"/>
</dbReference>
<proteinExistence type="predicted"/>
<organism evidence="1 2">
    <name type="scientific">Bacillus thuringiensis serovar iberica</name>
    <dbReference type="NCBI Taxonomy" id="180866"/>
    <lineage>
        <taxon>Bacteria</taxon>
        <taxon>Bacillati</taxon>
        <taxon>Bacillota</taxon>
        <taxon>Bacilli</taxon>
        <taxon>Bacillales</taxon>
        <taxon>Bacillaceae</taxon>
        <taxon>Bacillus</taxon>
        <taxon>Bacillus cereus group</taxon>
    </lineage>
</organism>
<accession>A0A9X6LIK0</accession>
<dbReference type="Proteomes" id="UP000195120">
    <property type="component" value="Unassembled WGS sequence"/>
</dbReference>
<sequence>MNPKVLSLFLQLSGITQRQLAKMLTVSQATVFNWTIGKYEMKRNNYNDLVDIIGEHNIFLLEVQAGSNEAISNDLKRRIKERLK</sequence>
<dbReference type="RefSeq" id="WP_001068507.1">
    <property type="nucleotide sequence ID" value="NZ_MOOP01000109.1"/>
</dbReference>
<dbReference type="AlphaFoldDB" id="A0A9X6LIK0"/>
<reference evidence="1 2" key="1">
    <citation type="submission" date="2016-10" db="EMBL/GenBank/DDBJ databases">
        <title>Comparative genomics of Bacillus thuringiensis reveals a path to pathogens against multiple invertebrate hosts.</title>
        <authorList>
            <person name="Zheng J."/>
            <person name="Gao Q."/>
            <person name="Liu H."/>
            <person name="Peng D."/>
            <person name="Ruan L."/>
            <person name="Sun M."/>
        </authorList>
    </citation>
    <scope>NUCLEOTIDE SEQUENCE [LARGE SCALE GENOMIC DNA]</scope>
    <source>
        <strain evidence="1">BGSC 4BW1</strain>
    </source>
</reference>
<gene>
    <name evidence="1" type="ORF">BK741_20005</name>
</gene>
<evidence type="ECO:0000313" key="2">
    <source>
        <dbReference type="Proteomes" id="UP000195120"/>
    </source>
</evidence>
<comment type="caution">
    <text evidence="1">The sequence shown here is derived from an EMBL/GenBank/DDBJ whole genome shotgun (WGS) entry which is preliminary data.</text>
</comment>